<evidence type="ECO:0000259" key="1">
    <source>
        <dbReference type="Pfam" id="PF04577"/>
    </source>
</evidence>
<dbReference type="EMBL" id="CAICTM010002251">
    <property type="protein sequence ID" value="CAB9528550.1"/>
    <property type="molecule type" value="Genomic_DNA"/>
</dbReference>
<reference evidence="2" key="1">
    <citation type="submission" date="2020-06" db="EMBL/GenBank/DDBJ databases">
        <authorList>
            <consortium name="Plant Systems Biology data submission"/>
        </authorList>
    </citation>
    <scope>NUCLEOTIDE SEQUENCE</scope>
    <source>
        <strain evidence="2">D6</strain>
    </source>
</reference>
<gene>
    <name evidence="2" type="ORF">SEMRO_2253_G320900.1</name>
</gene>
<accession>A0A9N8HXM7</accession>
<protein>
    <recommendedName>
        <fullName evidence="1">Glycosyltransferase 61 catalytic domain-containing protein</fullName>
    </recommendedName>
</protein>
<dbReference type="OrthoDB" id="529273at2759"/>
<dbReference type="AlphaFoldDB" id="A0A9N8HXM7"/>
<dbReference type="Pfam" id="PF04577">
    <property type="entry name" value="Glyco_transf_61"/>
    <property type="match status" value="1"/>
</dbReference>
<comment type="caution">
    <text evidence="2">The sequence shown here is derived from an EMBL/GenBank/DDBJ whole genome shotgun (WGS) entry which is preliminary data.</text>
</comment>
<evidence type="ECO:0000313" key="2">
    <source>
        <dbReference type="EMBL" id="CAB9528550.1"/>
    </source>
</evidence>
<sequence length="657" mass="75809">MTTLRLPSFNPPLQQVRQGQNKASLFQLTDTDDLVSPNTDIEEEDDSHNNFYCRHYSDVRNIQFDLSNDSNNTIYLLLNQADGCNIFHVLWGYVAIVRDAMQYGVLPFAREYASHRHPKHLQNLVVRILLPSCHTWLEMMIRAFPLALVEPHHNHTHPTGRLPVITIETERSDIYKKGSDGNLPFPVTPENCATFKFQWGSFLGSSTVWLQNEPNTSTARQMYQWTAHMRDYYGLVDSHNDNNPQRTSLFAMFKSVWSNSLLRYYYRSKNNDDGDIEEPSDLSEPPEQQQNKPLVLVVERDASCPNGHPAPRTAIDLETGRPAFPLLMEQMQQKDLYDVQLLQVGCDATSGSKQEQHERVIEQFRAFSNASVVVSVHGAQMTNSIFMKPPQNLALPEPERCPHSNHLCSAPVEATVFRPALVEISFRYGWCDDPKIPLIKVNATEKILQRWQQCSKSKRRYHKADFFRLATGMNIRYVEITALGYQYNRQDGPITVENPIEVQAVVVNSSHILEQLVELYQDQEYDYRKQTSTTIKAQGATNSINDEDINDVFLAVDGIEPYWIEELQIGTEQDQEDDQTDDGVNPYLMGKLSLRETLKEWIQNWYRSSIFRAHVDAVASTNLETSMQRRRRRFKANIYEAEEDINKPYKLQHENAR</sequence>
<dbReference type="InterPro" id="IPR049625">
    <property type="entry name" value="Glyco_transf_61_cat"/>
</dbReference>
<organism evidence="2 3">
    <name type="scientific">Seminavis robusta</name>
    <dbReference type="NCBI Taxonomy" id="568900"/>
    <lineage>
        <taxon>Eukaryota</taxon>
        <taxon>Sar</taxon>
        <taxon>Stramenopiles</taxon>
        <taxon>Ochrophyta</taxon>
        <taxon>Bacillariophyta</taxon>
        <taxon>Bacillariophyceae</taxon>
        <taxon>Bacillariophycidae</taxon>
        <taxon>Naviculales</taxon>
        <taxon>Naviculaceae</taxon>
        <taxon>Seminavis</taxon>
    </lineage>
</organism>
<dbReference type="GO" id="GO:0016757">
    <property type="term" value="F:glycosyltransferase activity"/>
    <property type="evidence" value="ECO:0007669"/>
    <property type="project" value="InterPro"/>
</dbReference>
<keyword evidence="3" id="KW-1185">Reference proteome</keyword>
<evidence type="ECO:0000313" key="3">
    <source>
        <dbReference type="Proteomes" id="UP001153069"/>
    </source>
</evidence>
<dbReference type="Proteomes" id="UP001153069">
    <property type="component" value="Unassembled WGS sequence"/>
</dbReference>
<name>A0A9N8HXM7_9STRA</name>
<proteinExistence type="predicted"/>
<feature type="domain" description="Glycosyltransferase 61 catalytic" evidence="1">
    <location>
        <begin position="356"/>
        <end position="390"/>
    </location>
</feature>